<comment type="caution">
    <text evidence="2">The sequence shown here is derived from an EMBL/GenBank/DDBJ whole genome shotgun (WGS) entry which is preliminary data.</text>
</comment>
<dbReference type="RefSeq" id="WP_281093357.1">
    <property type="nucleotide sequence ID" value="NZ_JARYZI010000002.1"/>
</dbReference>
<sequence>MKLKRIELSVFITCAIIFSIAIYLDVKKIINLDERFAFAILGTIFLLRGVFGLMNNEIALRNAKSLKYSKNSIGGKLVNGILVLIGIVAFVIVIISSIS</sequence>
<reference evidence="2 3" key="1">
    <citation type="submission" date="2023-04" db="EMBL/GenBank/DDBJ databases">
        <title>Fusibacter bizertensis strain WBS, isolated from littoral bottom sediments of the Arctic seas - biochemical and genomic analysis.</title>
        <authorList>
            <person name="Brioukhanov A.L."/>
        </authorList>
    </citation>
    <scope>NUCLEOTIDE SEQUENCE [LARGE SCALE GENOMIC DNA]</scope>
    <source>
        <strain evidence="2 3">WBS</strain>
    </source>
</reference>
<feature type="transmembrane region" description="Helical" evidence="1">
    <location>
        <begin position="77"/>
        <end position="98"/>
    </location>
</feature>
<dbReference type="EMBL" id="JARYZI010000002">
    <property type="protein sequence ID" value="MDH8677544.1"/>
    <property type="molecule type" value="Genomic_DNA"/>
</dbReference>
<protein>
    <recommendedName>
        <fullName evidence="4">DUF3784 domain-containing protein</fullName>
    </recommendedName>
</protein>
<name>A0ABT6NAX1_9FIRM</name>
<gene>
    <name evidence="2" type="ORF">QE109_05265</name>
</gene>
<accession>A0ABT6NAX1</accession>
<keyword evidence="3" id="KW-1185">Reference proteome</keyword>
<evidence type="ECO:0008006" key="4">
    <source>
        <dbReference type="Google" id="ProtNLM"/>
    </source>
</evidence>
<evidence type="ECO:0000313" key="2">
    <source>
        <dbReference type="EMBL" id="MDH8677544.1"/>
    </source>
</evidence>
<feature type="transmembrane region" description="Helical" evidence="1">
    <location>
        <begin position="7"/>
        <end position="24"/>
    </location>
</feature>
<keyword evidence="1" id="KW-0812">Transmembrane</keyword>
<organism evidence="2 3">
    <name type="scientific">Fusibacter bizertensis</name>
    <dbReference type="NCBI Taxonomy" id="1488331"/>
    <lineage>
        <taxon>Bacteria</taxon>
        <taxon>Bacillati</taxon>
        <taxon>Bacillota</taxon>
        <taxon>Clostridia</taxon>
        <taxon>Eubacteriales</taxon>
        <taxon>Eubacteriales Family XII. Incertae Sedis</taxon>
        <taxon>Fusibacter</taxon>
    </lineage>
</organism>
<evidence type="ECO:0000256" key="1">
    <source>
        <dbReference type="SAM" id="Phobius"/>
    </source>
</evidence>
<keyword evidence="1" id="KW-0472">Membrane</keyword>
<dbReference type="Proteomes" id="UP001158045">
    <property type="component" value="Unassembled WGS sequence"/>
</dbReference>
<proteinExistence type="predicted"/>
<evidence type="ECO:0000313" key="3">
    <source>
        <dbReference type="Proteomes" id="UP001158045"/>
    </source>
</evidence>
<keyword evidence="1" id="KW-1133">Transmembrane helix</keyword>
<feature type="transmembrane region" description="Helical" evidence="1">
    <location>
        <begin position="36"/>
        <end position="56"/>
    </location>
</feature>